<evidence type="ECO:0000259" key="2">
    <source>
        <dbReference type="Pfam" id="PF01337"/>
    </source>
</evidence>
<protein>
    <submittedName>
        <fullName evidence="3">Barnase inhibitor</fullName>
    </submittedName>
</protein>
<dbReference type="SUPFAM" id="SSF52038">
    <property type="entry name" value="Barstar-related"/>
    <property type="match status" value="1"/>
</dbReference>
<keyword evidence="4" id="KW-1185">Reference proteome</keyword>
<dbReference type="CDD" id="cd05142">
    <property type="entry name" value="Barstar"/>
    <property type="match status" value="1"/>
</dbReference>
<feature type="domain" description="Barstar (barnase inhibitor)" evidence="2">
    <location>
        <begin position="3"/>
        <end position="81"/>
    </location>
</feature>
<dbReference type="InterPro" id="IPR035905">
    <property type="entry name" value="Barstar-like_sf"/>
</dbReference>
<evidence type="ECO:0000313" key="3">
    <source>
        <dbReference type="EMBL" id="PXF29992.1"/>
    </source>
</evidence>
<sequence length="95" mass="11236">MKVIINGKDIKSEHDFHKQIAEALDFPKYYGSNLDALWDVLSTDIERPITLIWKDAKYSRVELDSSYEKIIKILQRVEEQDINFGFEDQFKLVLE</sequence>
<accession>A0ABX5LTL1</accession>
<name>A0ABX5LTL1_9GAMM</name>
<proteinExistence type="inferred from homology"/>
<gene>
    <name evidence="3" type="ORF">WH50_17655</name>
</gene>
<dbReference type="Gene3D" id="3.30.370.10">
    <property type="entry name" value="Barstar-like"/>
    <property type="match status" value="1"/>
</dbReference>
<organism evidence="3 4">
    <name type="scientific">Pokkaliibacter plantistimulans</name>
    <dbReference type="NCBI Taxonomy" id="1635171"/>
    <lineage>
        <taxon>Bacteria</taxon>
        <taxon>Pseudomonadati</taxon>
        <taxon>Pseudomonadota</taxon>
        <taxon>Gammaproteobacteria</taxon>
        <taxon>Oceanospirillales</taxon>
        <taxon>Balneatrichaceae</taxon>
        <taxon>Pokkaliibacter</taxon>
    </lineage>
</organism>
<dbReference type="Pfam" id="PF01337">
    <property type="entry name" value="Barstar"/>
    <property type="match status" value="1"/>
</dbReference>
<dbReference type="Proteomes" id="UP000248090">
    <property type="component" value="Unassembled WGS sequence"/>
</dbReference>
<evidence type="ECO:0000313" key="4">
    <source>
        <dbReference type="Proteomes" id="UP000248090"/>
    </source>
</evidence>
<evidence type="ECO:0000256" key="1">
    <source>
        <dbReference type="ARBA" id="ARBA00006845"/>
    </source>
</evidence>
<comment type="similarity">
    <text evidence="1">Belongs to the barstar family.</text>
</comment>
<dbReference type="InterPro" id="IPR000468">
    <property type="entry name" value="Barstar"/>
</dbReference>
<dbReference type="RefSeq" id="WP_110188672.1">
    <property type="nucleotide sequence ID" value="NZ_CP177354.1"/>
</dbReference>
<dbReference type="EMBL" id="LAPT01000090">
    <property type="protein sequence ID" value="PXF29992.1"/>
    <property type="molecule type" value="Genomic_DNA"/>
</dbReference>
<comment type="caution">
    <text evidence="3">The sequence shown here is derived from an EMBL/GenBank/DDBJ whole genome shotgun (WGS) entry which is preliminary data.</text>
</comment>
<reference evidence="3 4" key="1">
    <citation type="submission" date="2015-03" db="EMBL/GenBank/DDBJ databases">
        <authorList>
            <person name="Krishnan R."/>
            <person name="Midha S."/>
            <person name="Patil P.B."/>
            <person name="Rameshkumar N."/>
        </authorList>
    </citation>
    <scope>NUCLEOTIDE SEQUENCE [LARGE SCALE GENOMIC DNA]</scope>
    <source>
        <strain evidence="3 4">L1E11</strain>
    </source>
</reference>